<evidence type="ECO:0000313" key="2">
    <source>
        <dbReference type="Proteomes" id="UP000308828"/>
    </source>
</evidence>
<dbReference type="RefSeq" id="WP_136598357.1">
    <property type="nucleotide sequence ID" value="NZ_STGV01000003.1"/>
</dbReference>
<dbReference type="Proteomes" id="UP000308828">
    <property type="component" value="Unassembled WGS sequence"/>
</dbReference>
<evidence type="ECO:0000313" key="1">
    <source>
        <dbReference type="EMBL" id="THV22914.1"/>
    </source>
</evidence>
<keyword evidence="2" id="KW-1185">Reference proteome</keyword>
<reference evidence="1 2" key="1">
    <citation type="submission" date="2019-04" db="EMBL/GenBank/DDBJ databases">
        <title>Genome sequence of strain shin9-1.</title>
        <authorList>
            <person name="Gao J."/>
            <person name="Sun J."/>
        </authorList>
    </citation>
    <scope>NUCLEOTIDE SEQUENCE [LARGE SCALE GENOMIC DNA]</scope>
    <source>
        <strain evidence="2">shin9-1</strain>
    </source>
</reference>
<dbReference type="EMBL" id="STGV01000003">
    <property type="protein sequence ID" value="THV22914.1"/>
    <property type="molecule type" value="Genomic_DNA"/>
</dbReference>
<name>A0A4S8P566_9HYPH</name>
<dbReference type="AlphaFoldDB" id="A0A4S8P566"/>
<comment type="caution">
    <text evidence="1">The sequence shown here is derived from an EMBL/GenBank/DDBJ whole genome shotgun (WGS) entry which is preliminary data.</text>
</comment>
<accession>A0A4S8P566</accession>
<sequence length="62" mass="6923">MRRYGGEVNVLKTPSHALSAYFGLSHAPLSAHDALDDALSLAYASQHLLREGRLIVEDFERR</sequence>
<proteinExistence type="predicted"/>
<protein>
    <submittedName>
        <fullName evidence="1">Uncharacterized protein</fullName>
    </submittedName>
</protein>
<gene>
    <name evidence="1" type="ORF">FAA97_09735</name>
</gene>
<organism evidence="1 2">
    <name type="scientific">Peteryoungia ipomoeae</name>
    <dbReference type="NCBI Taxonomy" id="1210932"/>
    <lineage>
        <taxon>Bacteria</taxon>
        <taxon>Pseudomonadati</taxon>
        <taxon>Pseudomonadota</taxon>
        <taxon>Alphaproteobacteria</taxon>
        <taxon>Hyphomicrobiales</taxon>
        <taxon>Rhizobiaceae</taxon>
        <taxon>Peteryoungia</taxon>
    </lineage>
</organism>